<evidence type="ECO:0000256" key="6">
    <source>
        <dbReference type="ARBA" id="ARBA00022605"/>
    </source>
</evidence>
<dbReference type="InterPro" id="IPR005106">
    <property type="entry name" value="Asp/hSer_DH_NAD-bd"/>
</dbReference>
<comment type="caution">
    <text evidence="12">The sequence shown here is derived from an EMBL/GenBank/DDBJ whole genome shotgun (WGS) entry which is preliminary data.</text>
</comment>
<reference evidence="12 13" key="1">
    <citation type="submission" date="2018-09" db="EMBL/GenBank/DDBJ databases">
        <authorList>
            <person name="Zeman M."/>
            <person name="Pardy F."/>
        </authorList>
    </citation>
    <scope>NUCLEOTIDE SEQUENCE [LARGE SCALE GENOMIC DNA]</scope>
    <source>
        <strain evidence="12 13">CCM 8852</strain>
    </source>
</reference>
<dbReference type="AlphaFoldDB" id="A0A418QL28"/>
<name>A0A418QL28_9BACT</name>
<dbReference type="EC" id="1.1.1.3" evidence="4"/>
<dbReference type="GO" id="GO:0009088">
    <property type="term" value="P:threonine biosynthetic process"/>
    <property type="evidence" value="ECO:0007669"/>
    <property type="project" value="UniProtKB-UniPathway"/>
</dbReference>
<evidence type="ECO:0000256" key="4">
    <source>
        <dbReference type="ARBA" id="ARBA00013213"/>
    </source>
</evidence>
<comment type="pathway">
    <text evidence="2">Amino-acid biosynthesis; L-methionine biosynthesis via de novo pathway; L-homoserine from L-aspartate: step 3/3.</text>
</comment>
<dbReference type="GO" id="GO:0009086">
    <property type="term" value="P:methionine biosynthetic process"/>
    <property type="evidence" value="ECO:0007669"/>
    <property type="project" value="UniProtKB-KW"/>
</dbReference>
<keyword evidence="7" id="KW-0791">Threonine biosynthesis</keyword>
<dbReference type="Proteomes" id="UP000284250">
    <property type="component" value="Unassembled WGS sequence"/>
</dbReference>
<dbReference type="Pfam" id="PF00742">
    <property type="entry name" value="Homoserine_dh"/>
    <property type="match status" value="1"/>
</dbReference>
<keyword evidence="8 12" id="KW-0560">Oxidoreductase</keyword>
<dbReference type="GO" id="GO:0004412">
    <property type="term" value="F:homoserine dehydrogenase activity"/>
    <property type="evidence" value="ECO:0007669"/>
    <property type="project" value="UniProtKB-EC"/>
</dbReference>
<evidence type="ECO:0000313" key="12">
    <source>
        <dbReference type="EMBL" id="RIY05789.1"/>
    </source>
</evidence>
<comment type="pathway">
    <text evidence="1">Amino-acid biosynthesis; L-threonine biosynthesis; L-threonine from L-aspartate: step 3/5.</text>
</comment>
<gene>
    <name evidence="12" type="ORF">D0T11_19845</name>
</gene>
<evidence type="ECO:0000259" key="10">
    <source>
        <dbReference type="Pfam" id="PF00742"/>
    </source>
</evidence>
<keyword evidence="6" id="KW-0028">Amino-acid biosynthesis</keyword>
<evidence type="ECO:0000256" key="1">
    <source>
        <dbReference type="ARBA" id="ARBA00005056"/>
    </source>
</evidence>
<evidence type="ECO:0000256" key="3">
    <source>
        <dbReference type="ARBA" id="ARBA00006753"/>
    </source>
</evidence>
<accession>A0A418QL28</accession>
<feature type="domain" description="Aspartate/homoserine dehydrogenase NAD-binding" evidence="11">
    <location>
        <begin position="27"/>
        <end position="137"/>
    </location>
</feature>
<dbReference type="RefSeq" id="WP_119657558.1">
    <property type="nucleotide sequence ID" value="NZ_JBHUOI010000074.1"/>
</dbReference>
<evidence type="ECO:0000259" key="11">
    <source>
        <dbReference type="Pfam" id="PF03447"/>
    </source>
</evidence>
<evidence type="ECO:0000256" key="7">
    <source>
        <dbReference type="ARBA" id="ARBA00022697"/>
    </source>
</evidence>
<dbReference type="Pfam" id="PF03447">
    <property type="entry name" value="NAD_binding_3"/>
    <property type="match status" value="1"/>
</dbReference>
<evidence type="ECO:0000256" key="9">
    <source>
        <dbReference type="ARBA" id="ARBA00023167"/>
    </source>
</evidence>
<dbReference type="InterPro" id="IPR001342">
    <property type="entry name" value="HDH_cat"/>
</dbReference>
<dbReference type="GO" id="GO:0050661">
    <property type="term" value="F:NADP binding"/>
    <property type="evidence" value="ECO:0007669"/>
    <property type="project" value="InterPro"/>
</dbReference>
<keyword evidence="13" id="KW-1185">Reference proteome</keyword>
<evidence type="ECO:0000256" key="8">
    <source>
        <dbReference type="ARBA" id="ARBA00023002"/>
    </source>
</evidence>
<dbReference type="PANTHER" id="PTHR43331:SF1">
    <property type="entry name" value="HOMOSERINE DEHYDROGENASE"/>
    <property type="match status" value="1"/>
</dbReference>
<dbReference type="NCBIfam" id="NF004976">
    <property type="entry name" value="PRK06349.1"/>
    <property type="match status" value="1"/>
</dbReference>
<dbReference type="FunFam" id="3.30.360.10:FF:000005">
    <property type="entry name" value="Homoserine dehydrogenase"/>
    <property type="match status" value="1"/>
</dbReference>
<evidence type="ECO:0000313" key="13">
    <source>
        <dbReference type="Proteomes" id="UP000284250"/>
    </source>
</evidence>
<dbReference type="UniPathway" id="UPA00050">
    <property type="reaction ID" value="UER00063"/>
</dbReference>
<proteinExistence type="inferred from homology"/>
<dbReference type="PANTHER" id="PTHR43331">
    <property type="entry name" value="HOMOSERINE DEHYDROGENASE"/>
    <property type="match status" value="1"/>
</dbReference>
<dbReference type="InterPro" id="IPR036291">
    <property type="entry name" value="NAD(P)-bd_dom_sf"/>
</dbReference>
<protein>
    <recommendedName>
        <fullName evidence="5">Homoserine dehydrogenase</fullName>
        <ecNumber evidence="4">1.1.1.3</ecNumber>
    </recommendedName>
</protein>
<organism evidence="12 13">
    <name type="scientific">Hymenobacter rubripertinctus</name>
    <dbReference type="NCBI Taxonomy" id="2029981"/>
    <lineage>
        <taxon>Bacteria</taxon>
        <taxon>Pseudomonadati</taxon>
        <taxon>Bacteroidota</taxon>
        <taxon>Cytophagia</taxon>
        <taxon>Cytophagales</taxon>
        <taxon>Hymenobacteraceae</taxon>
        <taxon>Hymenobacter</taxon>
    </lineage>
</organism>
<dbReference type="OrthoDB" id="9808167at2"/>
<evidence type="ECO:0000256" key="2">
    <source>
        <dbReference type="ARBA" id="ARBA00005062"/>
    </source>
</evidence>
<comment type="similarity">
    <text evidence="3">Belongs to the homoserine dehydrogenase family.</text>
</comment>
<dbReference type="EMBL" id="QYCN01000048">
    <property type="protein sequence ID" value="RIY05789.1"/>
    <property type="molecule type" value="Genomic_DNA"/>
</dbReference>
<sequence>MPTNPPDQFPTFSPALPARPWRVGLIGFGCVGQGLYDILHQRPEAGFVISRIVVKNPTKARPLPAERFEFDADLLLADDSLDVLVEVIDDADTAFRLVSEALRRGRRVVTANKAMLARHLPALVQLQRETGGTLLYEAAVCGSIPVIRTLDAYFGTEPLRRLTGILNGSSNYVLTRMGEQGSDYAPALAEAQQLGFAETDPSLDMGAFDPRSKAVLLAAHAYGAFLEPEQILNLGIEGIGAVDIAFAASQGQKIKVVAGLQRLPDGRVTVLVTPQLVGPESPLYTVDHEFNGVVIEADFAGEQFLRGRGAGGHPTGSAVLADLAALRQGFAYQYHKAAEAPEYAADLEVEIYLRTNEPRIIDLLDFSEISEEADEDGYVVGYVALQHLIRHRDTLRQYGAFIVRTGRLRPVGEAVEVLAVAEIGGAISPAHLWNPGSRQCGEFSDFR</sequence>
<reference evidence="12 13" key="2">
    <citation type="submission" date="2019-01" db="EMBL/GenBank/DDBJ databases">
        <title>Hymenobacter humicola sp. nov., isolated from soils in Antarctica.</title>
        <authorList>
            <person name="Sedlacek I."/>
            <person name="Holochova P."/>
            <person name="Kralova S."/>
            <person name="Pantucek R."/>
            <person name="Stankova E."/>
            <person name="Vrbovska V."/>
            <person name="Kristofova L."/>
            <person name="Svec P."/>
            <person name="Busse H.-J."/>
        </authorList>
    </citation>
    <scope>NUCLEOTIDE SEQUENCE [LARGE SCALE GENOMIC DNA]</scope>
    <source>
        <strain evidence="12 13">CCM 8852</strain>
    </source>
</reference>
<dbReference type="SUPFAM" id="SSF51735">
    <property type="entry name" value="NAD(P)-binding Rossmann-fold domains"/>
    <property type="match status" value="1"/>
</dbReference>
<dbReference type="Gene3D" id="3.30.360.10">
    <property type="entry name" value="Dihydrodipicolinate Reductase, domain 2"/>
    <property type="match status" value="1"/>
</dbReference>
<dbReference type="UniPathway" id="UPA00051">
    <property type="reaction ID" value="UER00465"/>
</dbReference>
<dbReference type="SUPFAM" id="SSF55347">
    <property type="entry name" value="Glyceraldehyde-3-phosphate dehydrogenase-like, C-terminal domain"/>
    <property type="match status" value="1"/>
</dbReference>
<keyword evidence="9" id="KW-0486">Methionine biosynthesis</keyword>
<dbReference type="Gene3D" id="3.40.50.720">
    <property type="entry name" value="NAD(P)-binding Rossmann-like Domain"/>
    <property type="match status" value="1"/>
</dbReference>
<evidence type="ECO:0000256" key="5">
    <source>
        <dbReference type="ARBA" id="ARBA00013376"/>
    </source>
</evidence>
<feature type="domain" description="Homoserine dehydrogenase catalytic" evidence="10">
    <location>
        <begin position="145"/>
        <end position="323"/>
    </location>
</feature>